<dbReference type="PANTHER" id="PTHR22911:SF137">
    <property type="entry name" value="SOLUTE CARRIER FAMILY 35 MEMBER G2-RELATED"/>
    <property type="match status" value="1"/>
</dbReference>
<evidence type="ECO:0000313" key="10">
    <source>
        <dbReference type="EMBL" id="ABU59474.1"/>
    </source>
</evidence>
<feature type="transmembrane region" description="Helical" evidence="8">
    <location>
        <begin position="234"/>
        <end position="256"/>
    </location>
</feature>
<sequence>MNKGVLYAAGAYACWGLLPVFWKLLQHLDALEIVAHRIIWASAFAVVLLTVGRRWSRIGGVWRNRRVLATFLVTGVLLTANWFVYIWGVNTNHIVETSLGYFINPLVNVLLGALVLHERLRIGQGLAMSVALIGVLYLTFQYGTFPWIALILAGTFALYGLLRKTASLDSLEGFSLETALLIPPMVAFLAYRELTTHTTFIHGDPLTWLLLIAAGPITAIPLLLFAAGARRVSLVTLGVLQYIAPTLQFLIGVGLYGEPLTLPRLIGFVLIWAALAIYTFDGIMHWWTITAPSPAAPEAAESIEHALN</sequence>
<evidence type="ECO:0000256" key="4">
    <source>
        <dbReference type="ARBA" id="ARBA00022475"/>
    </source>
</evidence>
<evidence type="ECO:0000256" key="2">
    <source>
        <dbReference type="ARBA" id="ARBA00007362"/>
    </source>
</evidence>
<proteinExistence type="inferred from homology"/>
<keyword evidence="4" id="KW-1003">Cell membrane</keyword>
<dbReference type="HOGENOM" id="CLU_054508_1_0_0"/>
<name>A7NPH8_ROSCS</name>
<evidence type="ECO:0000256" key="8">
    <source>
        <dbReference type="SAM" id="Phobius"/>
    </source>
</evidence>
<keyword evidence="11" id="KW-1185">Reference proteome</keyword>
<dbReference type="AlphaFoldDB" id="A7NPH8"/>
<dbReference type="InterPro" id="IPR037185">
    <property type="entry name" value="EmrE-like"/>
</dbReference>
<dbReference type="OrthoDB" id="369870at2"/>
<dbReference type="RefSeq" id="WP_012121898.1">
    <property type="nucleotide sequence ID" value="NC_009767.1"/>
</dbReference>
<keyword evidence="7 8" id="KW-0472">Membrane</keyword>
<reference evidence="10 11" key="1">
    <citation type="submission" date="2007-08" db="EMBL/GenBank/DDBJ databases">
        <title>Complete sequence of Roseiflexus castenholzii DSM 13941.</title>
        <authorList>
            <consortium name="US DOE Joint Genome Institute"/>
            <person name="Copeland A."/>
            <person name="Lucas S."/>
            <person name="Lapidus A."/>
            <person name="Barry K."/>
            <person name="Glavina del Rio T."/>
            <person name="Dalin E."/>
            <person name="Tice H."/>
            <person name="Pitluck S."/>
            <person name="Thompson L.S."/>
            <person name="Brettin T."/>
            <person name="Bruce D."/>
            <person name="Detter J.C."/>
            <person name="Han C."/>
            <person name="Tapia R."/>
            <person name="Schmutz J."/>
            <person name="Larimer F."/>
            <person name="Land M."/>
            <person name="Hauser L."/>
            <person name="Kyrpides N."/>
            <person name="Mikhailova N."/>
            <person name="Bryant D.A."/>
            <person name="Hanada S."/>
            <person name="Tsukatani Y."/>
            <person name="Richardson P."/>
        </authorList>
    </citation>
    <scope>NUCLEOTIDE SEQUENCE [LARGE SCALE GENOMIC DNA]</scope>
    <source>
        <strain evidence="11">DSM 13941 / HLO8</strain>
    </source>
</reference>
<comment type="subcellular location">
    <subcellularLocation>
        <location evidence="1">Cell membrane</location>
        <topology evidence="1">Multi-pass membrane protein</topology>
    </subcellularLocation>
</comment>
<dbReference type="GO" id="GO:0005886">
    <property type="term" value="C:plasma membrane"/>
    <property type="evidence" value="ECO:0007669"/>
    <property type="project" value="UniProtKB-SubCell"/>
</dbReference>
<organism evidence="10 11">
    <name type="scientific">Roseiflexus castenholzii (strain DSM 13941 / HLO8)</name>
    <dbReference type="NCBI Taxonomy" id="383372"/>
    <lineage>
        <taxon>Bacteria</taxon>
        <taxon>Bacillati</taxon>
        <taxon>Chloroflexota</taxon>
        <taxon>Chloroflexia</taxon>
        <taxon>Chloroflexales</taxon>
        <taxon>Roseiflexineae</taxon>
        <taxon>Roseiflexaceae</taxon>
        <taxon>Roseiflexus</taxon>
    </lineage>
</organism>
<feature type="transmembrane region" description="Helical" evidence="8">
    <location>
        <begin position="34"/>
        <end position="55"/>
    </location>
</feature>
<feature type="transmembrane region" description="Helical" evidence="8">
    <location>
        <begin position="5"/>
        <end position="22"/>
    </location>
</feature>
<evidence type="ECO:0000256" key="5">
    <source>
        <dbReference type="ARBA" id="ARBA00022692"/>
    </source>
</evidence>
<dbReference type="STRING" id="383372.Rcas_3424"/>
<dbReference type="InterPro" id="IPR000620">
    <property type="entry name" value="EamA_dom"/>
</dbReference>
<feature type="transmembrane region" description="Helical" evidence="8">
    <location>
        <begin position="206"/>
        <end position="227"/>
    </location>
</feature>
<dbReference type="InterPro" id="IPR004626">
    <property type="entry name" value="RarD"/>
</dbReference>
<evidence type="ECO:0000256" key="7">
    <source>
        <dbReference type="ARBA" id="ARBA00023136"/>
    </source>
</evidence>
<dbReference type="PANTHER" id="PTHR22911">
    <property type="entry name" value="ACYL-MALONYL CONDENSING ENZYME-RELATED"/>
    <property type="match status" value="1"/>
</dbReference>
<dbReference type="Pfam" id="PF00892">
    <property type="entry name" value="EamA"/>
    <property type="match status" value="1"/>
</dbReference>
<keyword evidence="3" id="KW-0813">Transport</keyword>
<evidence type="ECO:0000256" key="3">
    <source>
        <dbReference type="ARBA" id="ARBA00022448"/>
    </source>
</evidence>
<dbReference type="NCBIfam" id="TIGR00688">
    <property type="entry name" value="rarD"/>
    <property type="match status" value="1"/>
</dbReference>
<evidence type="ECO:0000256" key="1">
    <source>
        <dbReference type="ARBA" id="ARBA00004651"/>
    </source>
</evidence>
<comment type="similarity">
    <text evidence="2">Belongs to the EamA transporter family.</text>
</comment>
<evidence type="ECO:0000313" key="11">
    <source>
        <dbReference type="Proteomes" id="UP000000263"/>
    </source>
</evidence>
<feature type="transmembrane region" description="Helical" evidence="8">
    <location>
        <begin position="145"/>
        <end position="162"/>
    </location>
</feature>
<accession>A7NPH8</accession>
<keyword evidence="5 8" id="KW-0812">Transmembrane</keyword>
<evidence type="ECO:0000256" key="6">
    <source>
        <dbReference type="ARBA" id="ARBA00022989"/>
    </source>
</evidence>
<dbReference type="EMBL" id="CP000804">
    <property type="protein sequence ID" value="ABU59474.1"/>
    <property type="molecule type" value="Genomic_DNA"/>
</dbReference>
<evidence type="ECO:0000259" key="9">
    <source>
        <dbReference type="Pfam" id="PF00892"/>
    </source>
</evidence>
<feature type="transmembrane region" description="Helical" evidence="8">
    <location>
        <begin position="262"/>
        <end position="280"/>
    </location>
</feature>
<feature type="domain" description="EamA" evidence="9">
    <location>
        <begin position="3"/>
        <end position="139"/>
    </location>
</feature>
<protein>
    <submittedName>
        <fullName evidence="10">RarD protein, DMT superfamily transporter</fullName>
    </submittedName>
</protein>
<feature type="transmembrane region" description="Helical" evidence="8">
    <location>
        <begin position="123"/>
        <end position="139"/>
    </location>
</feature>
<dbReference type="Proteomes" id="UP000000263">
    <property type="component" value="Chromosome"/>
</dbReference>
<feature type="transmembrane region" description="Helical" evidence="8">
    <location>
        <begin position="99"/>
        <end position="116"/>
    </location>
</feature>
<dbReference type="KEGG" id="rca:Rcas_3424"/>
<dbReference type="eggNOG" id="COG2962">
    <property type="taxonomic scope" value="Bacteria"/>
</dbReference>
<gene>
    <name evidence="10" type="ordered locus">Rcas_3424</name>
</gene>
<feature type="transmembrane region" description="Helical" evidence="8">
    <location>
        <begin position="174"/>
        <end position="191"/>
    </location>
</feature>
<keyword evidence="6 8" id="KW-1133">Transmembrane helix</keyword>
<feature type="transmembrane region" description="Helical" evidence="8">
    <location>
        <begin position="67"/>
        <end position="87"/>
    </location>
</feature>
<dbReference type="SUPFAM" id="SSF103481">
    <property type="entry name" value="Multidrug resistance efflux transporter EmrE"/>
    <property type="match status" value="2"/>
</dbReference>